<keyword evidence="3" id="KW-1185">Reference proteome</keyword>
<reference evidence="2" key="1">
    <citation type="submission" date="2020-01" db="EMBL/GenBank/DDBJ databases">
        <authorList>
            <person name="Mishra B."/>
        </authorList>
    </citation>
    <scope>NUCLEOTIDE SEQUENCE [LARGE SCALE GENOMIC DNA]</scope>
</reference>
<evidence type="ECO:0000259" key="1">
    <source>
        <dbReference type="PROSITE" id="PS50181"/>
    </source>
</evidence>
<dbReference type="Pfam" id="PF07734">
    <property type="entry name" value="FBA_1"/>
    <property type="match status" value="1"/>
</dbReference>
<dbReference type="PANTHER" id="PTHR31672">
    <property type="entry name" value="BNACNNG10540D PROTEIN"/>
    <property type="match status" value="1"/>
</dbReference>
<dbReference type="EMBL" id="CACVBM020000011">
    <property type="protein sequence ID" value="CAA7012934.1"/>
    <property type="molecule type" value="Genomic_DNA"/>
</dbReference>
<dbReference type="InterPro" id="IPR017451">
    <property type="entry name" value="F-box-assoc_interact_dom"/>
</dbReference>
<proteinExistence type="predicted"/>
<dbReference type="InterPro" id="IPR011043">
    <property type="entry name" value="Gal_Oxase/kelch_b-propeller"/>
</dbReference>
<dbReference type="Pfam" id="PF00646">
    <property type="entry name" value="F-box"/>
    <property type="match status" value="1"/>
</dbReference>
<dbReference type="InterPro" id="IPR036047">
    <property type="entry name" value="F-box-like_dom_sf"/>
</dbReference>
<evidence type="ECO:0000313" key="3">
    <source>
        <dbReference type="Proteomes" id="UP000467841"/>
    </source>
</evidence>
<dbReference type="CDD" id="cd22157">
    <property type="entry name" value="F-box_AtFBW1-like"/>
    <property type="match status" value="1"/>
</dbReference>
<dbReference type="NCBIfam" id="TIGR01640">
    <property type="entry name" value="F_box_assoc_1"/>
    <property type="match status" value="1"/>
</dbReference>
<organism evidence="2 3">
    <name type="scientific">Microthlaspi erraticum</name>
    <dbReference type="NCBI Taxonomy" id="1685480"/>
    <lineage>
        <taxon>Eukaryota</taxon>
        <taxon>Viridiplantae</taxon>
        <taxon>Streptophyta</taxon>
        <taxon>Embryophyta</taxon>
        <taxon>Tracheophyta</taxon>
        <taxon>Spermatophyta</taxon>
        <taxon>Magnoliopsida</taxon>
        <taxon>eudicotyledons</taxon>
        <taxon>Gunneridae</taxon>
        <taxon>Pentapetalae</taxon>
        <taxon>rosids</taxon>
        <taxon>malvids</taxon>
        <taxon>Brassicales</taxon>
        <taxon>Brassicaceae</taxon>
        <taxon>Coluteocarpeae</taxon>
        <taxon>Microthlaspi</taxon>
    </lineage>
</organism>
<dbReference type="InterPro" id="IPR006527">
    <property type="entry name" value="F-box-assoc_dom_typ1"/>
</dbReference>
<dbReference type="PROSITE" id="PS50181">
    <property type="entry name" value="FBOX"/>
    <property type="match status" value="1"/>
</dbReference>
<comment type="caution">
    <text evidence="2">The sequence shown here is derived from an EMBL/GenBank/DDBJ whole genome shotgun (WGS) entry which is preliminary data.</text>
</comment>
<dbReference type="AlphaFoldDB" id="A0A6D2HC11"/>
<evidence type="ECO:0000313" key="2">
    <source>
        <dbReference type="EMBL" id="CAA7012934.1"/>
    </source>
</evidence>
<dbReference type="SUPFAM" id="SSF50965">
    <property type="entry name" value="Galactose oxidase, central domain"/>
    <property type="match status" value="1"/>
</dbReference>
<dbReference type="PANTHER" id="PTHR31672:SF13">
    <property type="entry name" value="F-BOX PROTEIN CPR30-LIKE"/>
    <property type="match status" value="1"/>
</dbReference>
<gene>
    <name evidence="2" type="ORF">MERR_LOCUS168</name>
</gene>
<protein>
    <recommendedName>
        <fullName evidence="1">F-box domain-containing protein</fullName>
    </recommendedName>
</protein>
<feature type="domain" description="F-box" evidence="1">
    <location>
        <begin position="1"/>
        <end position="46"/>
    </location>
</feature>
<dbReference type="InterPro" id="IPR001810">
    <property type="entry name" value="F-box_dom"/>
</dbReference>
<dbReference type="InterPro" id="IPR050796">
    <property type="entry name" value="SCF_F-box_component"/>
</dbReference>
<accession>A0A6D2HC11</accession>
<dbReference type="OrthoDB" id="1867629at2759"/>
<name>A0A6D2HC11_9BRAS</name>
<sequence>MERLSLPMDLAEDILSRVPAKTVARLRSTSKHWEALLKSGSFAKTHSANAPKEKPLIIMLMDFRVYLVSMDLRGMHENNVAPSFKIAAELYLKDPLCNSSSQVDIRNVFHSDGLLLCTTKDNNLVLWNPCSGDTKWIKPRDRYKESDYFSLGYDDKKSSCRQYKILRVDRQDDARPIKNEYEVYDLSSNSWRVLGVATDWFLAAHRRGISVKGITYWVALDITQADQAREFLLSFDFSTERFHSLSLALPHPFPFKNASLSVVGEEQLYLLGTDLKLWDTGYIGLSSFQAWVLSASTVWSKSLEVEGYKRYKFSDGMSFLVDEQTKVVMYLSPNNMLHIVGGNKHIQVDDLVGDSTCMSSCSVLLNYVPSLAQILQGSLPRGNKRKAPST</sequence>
<dbReference type="Proteomes" id="UP000467841">
    <property type="component" value="Unassembled WGS sequence"/>
</dbReference>
<dbReference type="SMART" id="SM00256">
    <property type="entry name" value="FBOX"/>
    <property type="match status" value="1"/>
</dbReference>
<dbReference type="SUPFAM" id="SSF81383">
    <property type="entry name" value="F-box domain"/>
    <property type="match status" value="1"/>
</dbReference>